<proteinExistence type="predicted"/>
<gene>
    <name evidence="1" type="ORF">METZ01_LOCUS494161</name>
</gene>
<reference evidence="1" key="1">
    <citation type="submission" date="2018-05" db="EMBL/GenBank/DDBJ databases">
        <authorList>
            <person name="Lanie J.A."/>
            <person name="Ng W.-L."/>
            <person name="Kazmierczak K.M."/>
            <person name="Andrzejewski T.M."/>
            <person name="Davidsen T.M."/>
            <person name="Wayne K.J."/>
            <person name="Tettelin H."/>
            <person name="Glass J.I."/>
            <person name="Rusch D."/>
            <person name="Podicherti R."/>
            <person name="Tsui H.-C.T."/>
            <person name="Winkler M.E."/>
        </authorList>
    </citation>
    <scope>NUCLEOTIDE SEQUENCE</scope>
</reference>
<accession>A0A383D9W6</accession>
<feature type="non-terminal residue" evidence="1">
    <location>
        <position position="236"/>
    </location>
</feature>
<organism evidence="1">
    <name type="scientific">marine metagenome</name>
    <dbReference type="NCBI Taxonomy" id="408172"/>
    <lineage>
        <taxon>unclassified sequences</taxon>
        <taxon>metagenomes</taxon>
        <taxon>ecological metagenomes</taxon>
    </lineage>
</organism>
<dbReference type="AlphaFoldDB" id="A0A383D9W6"/>
<name>A0A383D9W6_9ZZZZ</name>
<sequence length="236" mass="25925">GQNYSTVNIVEPPVDVNGFYSYTGGAFGPTNFDWTYQAPTPTDFYSNIISGVQRLENGNTLICEGVGARFFEIDTNETIVWEYINPVNDLGPQSQGTIISDNNVFRCTRYAPNYPGLIGQTLTPQGYIETGSTFSCTLYPSGVSEHCNTSDIYANDSTNAFCFDTINQVRKCYTNDIPDHVYGPFGGMGAIAGQDFDYSMCLYPDLDTLKTHLFEDTTLQGCGGGTIFGVSDRHQL</sequence>
<dbReference type="EMBL" id="UINC01215566">
    <property type="protein sequence ID" value="SVE41307.1"/>
    <property type="molecule type" value="Genomic_DNA"/>
</dbReference>
<protein>
    <submittedName>
        <fullName evidence="1">Uncharacterized protein</fullName>
    </submittedName>
</protein>
<feature type="non-terminal residue" evidence="1">
    <location>
        <position position="1"/>
    </location>
</feature>
<evidence type="ECO:0000313" key="1">
    <source>
        <dbReference type="EMBL" id="SVE41307.1"/>
    </source>
</evidence>